<accession>A0A1S8GQ44</accession>
<evidence type="ECO:0000313" key="3">
    <source>
        <dbReference type="EMBL" id="OOL18837.1"/>
    </source>
</evidence>
<dbReference type="Pfam" id="PF02321">
    <property type="entry name" value="OEP"/>
    <property type="match status" value="2"/>
</dbReference>
<keyword evidence="4" id="KW-1185">Reference proteome</keyword>
<dbReference type="PROSITE" id="PS51257">
    <property type="entry name" value="PROKAR_LIPOPROTEIN"/>
    <property type="match status" value="1"/>
</dbReference>
<keyword evidence="2" id="KW-0564">Palmitate</keyword>
<dbReference type="InterPro" id="IPR003423">
    <property type="entry name" value="OMP_efflux"/>
</dbReference>
<comment type="caution">
    <text evidence="3">The sequence shown here is derived from an EMBL/GenBank/DDBJ whole genome shotgun (WGS) entry which is preliminary data.</text>
</comment>
<keyword evidence="2" id="KW-1134">Transmembrane beta strand</keyword>
<dbReference type="Gene3D" id="2.20.200.10">
    <property type="entry name" value="Outer membrane efflux proteins (OEP)"/>
    <property type="match status" value="1"/>
</dbReference>
<keyword evidence="2" id="KW-0449">Lipoprotein</keyword>
<sequence length="502" mass="56583">MKKRFVPLAISSCLFLTSCMVGPEYKPDRMKVPGHFTSEPHPATKEEIAETEANLRDWWAQFHDPVLDRLVEQTIRGNYDLQVATEHVLAEQSIRRQAQSNWYPQLDANAGGGDSRYSINVDNWPLRPGNPNNHPNASVLTYGARASWEIDVFGHISRQVQERKRLVEVSIEERRGLLLSLLSQLVTDYIELRTIQTRMSVTEDSIRTARDSTNLVERLFNNGVGNTLAIAQSRTEEHAELARLPPLRARQEQLIHAINVLMGEMPGKEQPDLEERKPIPTLPPFPAMLPSTVLTNRPDIRSAERRYAASVSRIGITISNLYPNFSIPLTFNPNASAAYQAFQLGGMSWNVMMMASLPILHGGKYSAQIAQARSEAEASRLQYRQTVLNAFREVEDSLDDWHQDNELVREEREAATQAGLALSRARKLYAAGLTGYLDVLNSQQTYLSRRVAAVSATGKRMDDAISLYISFGAGWQGRELSNTTLQVEQHESRDMILRAFSR</sequence>
<dbReference type="GO" id="GO:0015562">
    <property type="term" value="F:efflux transmembrane transporter activity"/>
    <property type="evidence" value="ECO:0007669"/>
    <property type="project" value="InterPro"/>
</dbReference>
<evidence type="ECO:0000256" key="1">
    <source>
        <dbReference type="ARBA" id="ARBA00007613"/>
    </source>
</evidence>
<proteinExistence type="inferred from homology"/>
<dbReference type="SUPFAM" id="SSF56954">
    <property type="entry name" value="Outer membrane efflux proteins (OEP)"/>
    <property type="match status" value="1"/>
</dbReference>
<dbReference type="Gene3D" id="1.20.1600.10">
    <property type="entry name" value="Outer membrane efflux proteins (OEP)"/>
    <property type="match status" value="1"/>
</dbReference>
<evidence type="ECO:0000256" key="2">
    <source>
        <dbReference type="RuleBase" id="RU362097"/>
    </source>
</evidence>
<dbReference type="GO" id="GO:0005886">
    <property type="term" value="C:plasma membrane"/>
    <property type="evidence" value="ECO:0007669"/>
    <property type="project" value="UniProtKB-SubCell"/>
</dbReference>
<comment type="subcellular location">
    <subcellularLocation>
        <location evidence="2">Cell membrane</location>
        <topology evidence="2">Lipid-anchor</topology>
    </subcellularLocation>
</comment>
<dbReference type="AlphaFoldDB" id="A0A1S8GQ44"/>
<organism evidence="3 4">
    <name type="scientific">Bombella intestini</name>
    <dbReference type="NCBI Taxonomy" id="1539051"/>
    <lineage>
        <taxon>Bacteria</taxon>
        <taxon>Pseudomonadati</taxon>
        <taxon>Pseudomonadota</taxon>
        <taxon>Alphaproteobacteria</taxon>
        <taxon>Acetobacterales</taxon>
        <taxon>Acetobacteraceae</taxon>
        <taxon>Bombella</taxon>
    </lineage>
</organism>
<keyword evidence="2" id="KW-0812">Transmembrane</keyword>
<dbReference type="NCBIfam" id="TIGR01845">
    <property type="entry name" value="outer_NodT"/>
    <property type="match status" value="1"/>
</dbReference>
<dbReference type="Proteomes" id="UP000200980">
    <property type="component" value="Unassembled WGS sequence"/>
</dbReference>
<evidence type="ECO:0000313" key="4">
    <source>
        <dbReference type="Proteomes" id="UP000200980"/>
    </source>
</evidence>
<dbReference type="EMBL" id="JATM01000002">
    <property type="protein sequence ID" value="OOL18837.1"/>
    <property type="molecule type" value="Genomic_DNA"/>
</dbReference>
<comment type="similarity">
    <text evidence="1 2">Belongs to the outer membrane factor (OMF) (TC 1.B.17) family.</text>
</comment>
<gene>
    <name evidence="3" type="ORF">AL01_03570</name>
</gene>
<dbReference type="STRING" id="1539051.AL01_03570"/>
<protein>
    <submittedName>
        <fullName evidence="3">Secretion protein</fullName>
    </submittedName>
</protein>
<reference evidence="3 4" key="1">
    <citation type="journal article" date="2016" name="PLoS ONE">
        <title>Whole-Genome Sequence Analysis of Bombella intestini LMG 28161T, a Novel Acetic Acid Bacterium Isolated from the Crop of a Red-Tailed Bumble Bee, Bombus lapidarius.</title>
        <authorList>
            <person name="Li L."/>
            <person name="Illeghems K."/>
            <person name="Van Kerrebroeck S."/>
            <person name="Borremans W."/>
            <person name="Cleenwerck I."/>
            <person name="Smagghe G."/>
            <person name="De Vuyst L."/>
            <person name="Vandamme P."/>
        </authorList>
    </citation>
    <scope>NUCLEOTIDE SEQUENCE [LARGE SCALE GENOMIC DNA]</scope>
    <source>
        <strain evidence="3 4">R-52487</strain>
    </source>
</reference>
<keyword evidence="2" id="KW-0472">Membrane</keyword>
<dbReference type="RefSeq" id="WP_077396020.1">
    <property type="nucleotide sequence ID" value="NZ_JATM01000002.1"/>
</dbReference>
<dbReference type="InterPro" id="IPR010131">
    <property type="entry name" value="MdtP/NodT-like"/>
</dbReference>
<dbReference type="OrthoDB" id="9783100at2"/>
<dbReference type="PANTHER" id="PTHR30203">
    <property type="entry name" value="OUTER MEMBRANE CATION EFFLUX PROTEIN"/>
    <property type="match status" value="1"/>
</dbReference>
<name>A0A1S8GQ44_9PROT</name>